<evidence type="ECO:0000256" key="1">
    <source>
        <dbReference type="ARBA" id="ARBA00022679"/>
    </source>
</evidence>
<dbReference type="GO" id="GO:0016762">
    <property type="term" value="F:xyloglucan:xyloglucosyl transferase activity"/>
    <property type="evidence" value="ECO:0007669"/>
    <property type="project" value="UniProtKB-EC"/>
</dbReference>
<dbReference type="AlphaFoldDB" id="A0A811SMH0"/>
<proteinExistence type="inferred from homology"/>
<dbReference type="InterPro" id="IPR000757">
    <property type="entry name" value="Beta-glucanase-like"/>
</dbReference>
<dbReference type="GO" id="GO:0004553">
    <property type="term" value="F:hydrolase activity, hydrolyzing O-glycosyl compounds"/>
    <property type="evidence" value="ECO:0007669"/>
    <property type="project" value="InterPro"/>
</dbReference>
<dbReference type="Gene3D" id="2.60.120.200">
    <property type="match status" value="2"/>
</dbReference>
<sequence>MAASSGDAQPSPGYYPSSRFRPVPFNRAYTNKWGPQHQTLSGDHSSLTIWLDRTCGSGFKSKHAYWNGYFSTRIKLPAGYTAGTNTAFYTNVYVRGSGDGRIVGREMRFHLWFDPTAAYHTYAIMWNPDAITFFVDDVPVRRYERRAELTFPDRPMWVYGSIWDASDWATDDGRHRADYRYQPFVARLDRFVVAGCSVNAPPACRPVPASPAGAGLTAQQYAAMRWAQREHMVYYYCNDFRRDHSLTPEC</sequence>
<evidence type="ECO:0000256" key="5">
    <source>
        <dbReference type="RuleBase" id="RU361120"/>
    </source>
</evidence>
<dbReference type="InterPro" id="IPR013320">
    <property type="entry name" value="ConA-like_dom_sf"/>
</dbReference>
<dbReference type="InterPro" id="IPR044791">
    <property type="entry name" value="Beta-glucanase/XTH"/>
</dbReference>
<organism evidence="7 8">
    <name type="scientific">Miscanthus lutarioriparius</name>
    <dbReference type="NCBI Taxonomy" id="422564"/>
    <lineage>
        <taxon>Eukaryota</taxon>
        <taxon>Viridiplantae</taxon>
        <taxon>Streptophyta</taxon>
        <taxon>Embryophyta</taxon>
        <taxon>Tracheophyta</taxon>
        <taxon>Spermatophyta</taxon>
        <taxon>Magnoliopsida</taxon>
        <taxon>Liliopsida</taxon>
        <taxon>Poales</taxon>
        <taxon>Poaceae</taxon>
        <taxon>PACMAD clade</taxon>
        <taxon>Panicoideae</taxon>
        <taxon>Andropogonodae</taxon>
        <taxon>Andropogoneae</taxon>
        <taxon>Saccharinae</taxon>
        <taxon>Miscanthus</taxon>
    </lineage>
</organism>
<dbReference type="InterPro" id="IPR016455">
    <property type="entry name" value="XTH"/>
</dbReference>
<dbReference type="EMBL" id="CAJGYO010000889">
    <property type="protein sequence ID" value="CAD6344101.1"/>
    <property type="molecule type" value="Genomic_DNA"/>
</dbReference>
<dbReference type="GO" id="GO:0048046">
    <property type="term" value="C:apoplast"/>
    <property type="evidence" value="ECO:0007669"/>
    <property type="project" value="UniProtKB-SubCell"/>
</dbReference>
<dbReference type="Proteomes" id="UP000604825">
    <property type="component" value="Unassembled WGS sequence"/>
</dbReference>
<dbReference type="Pfam" id="PF00722">
    <property type="entry name" value="Glyco_hydro_16"/>
    <property type="match status" value="1"/>
</dbReference>
<evidence type="ECO:0000256" key="4">
    <source>
        <dbReference type="ARBA" id="ARBA00023295"/>
    </source>
</evidence>
<evidence type="ECO:0000256" key="3">
    <source>
        <dbReference type="ARBA" id="ARBA00023157"/>
    </source>
</evidence>
<dbReference type="SUPFAM" id="SSF49899">
    <property type="entry name" value="Concanavalin A-like lectins/glucanases"/>
    <property type="match status" value="1"/>
</dbReference>
<keyword evidence="5" id="KW-0134">Cell wall</keyword>
<dbReference type="EC" id="2.4.1.207" evidence="5"/>
<gene>
    <name evidence="7" type="ORF">NCGR_LOCUS68199</name>
</gene>
<evidence type="ECO:0000313" key="7">
    <source>
        <dbReference type="EMBL" id="CAD6344101.1"/>
    </source>
</evidence>
<comment type="subcellular location">
    <subcellularLocation>
        <location evidence="5">Secreted</location>
        <location evidence="5">Cell wall</location>
    </subcellularLocation>
    <subcellularLocation>
        <location evidence="5">Secreted</location>
        <location evidence="5">Extracellular space</location>
        <location evidence="5">Apoplast</location>
    </subcellularLocation>
</comment>
<keyword evidence="5" id="KW-0052">Apoplast</keyword>
<dbReference type="PIRSF" id="PIRSF005604">
    <property type="entry name" value="XET"/>
    <property type="match status" value="1"/>
</dbReference>
<comment type="similarity">
    <text evidence="5">Belongs to the glycosyl hydrolase 16 family.</text>
</comment>
<feature type="domain" description="GH16" evidence="6">
    <location>
        <begin position="16"/>
        <end position="188"/>
    </location>
</feature>
<comment type="function">
    <text evidence="5">Catalyzes xyloglucan endohydrolysis (XEH) and/or endotransglycosylation (XET). Cleaves and religates xyloglucan polymers, an essential constituent of the primary cell wall, and thereby participates in cell wall construction of growing tissues.</text>
</comment>
<dbReference type="GO" id="GO:0071555">
    <property type="term" value="P:cell wall organization"/>
    <property type="evidence" value="ECO:0007669"/>
    <property type="project" value="UniProtKB-KW"/>
</dbReference>
<dbReference type="PROSITE" id="PS51762">
    <property type="entry name" value="GH16_2"/>
    <property type="match status" value="1"/>
</dbReference>
<keyword evidence="3" id="KW-1015">Disulfide bond</keyword>
<comment type="caution">
    <text evidence="7">The sequence shown here is derived from an EMBL/GenBank/DDBJ whole genome shotgun (WGS) entry which is preliminary data.</text>
</comment>
<keyword evidence="2 5" id="KW-0378">Hydrolase</keyword>
<keyword evidence="4 5" id="KW-0326">Glycosidase</keyword>
<keyword evidence="1 5" id="KW-0808">Transferase</keyword>
<dbReference type="OrthoDB" id="4781at2759"/>
<protein>
    <recommendedName>
        <fullName evidence="5">Xyloglucan endotransglucosylase/hydrolase</fullName>
        <ecNumber evidence="5">2.4.1.207</ecNumber>
    </recommendedName>
</protein>
<dbReference type="GO" id="GO:0010411">
    <property type="term" value="P:xyloglucan metabolic process"/>
    <property type="evidence" value="ECO:0007669"/>
    <property type="project" value="InterPro"/>
</dbReference>
<accession>A0A811SMH0</accession>
<name>A0A811SMH0_9POAL</name>
<dbReference type="InterPro" id="IPR010713">
    <property type="entry name" value="XET_C"/>
</dbReference>
<keyword evidence="8" id="KW-1185">Reference proteome</keyword>
<dbReference type="PANTHER" id="PTHR31062">
    <property type="entry name" value="XYLOGLUCAN ENDOTRANSGLUCOSYLASE/HYDROLASE PROTEIN 8-RELATED"/>
    <property type="match status" value="1"/>
</dbReference>
<evidence type="ECO:0000313" key="8">
    <source>
        <dbReference type="Proteomes" id="UP000604825"/>
    </source>
</evidence>
<keyword evidence="5" id="KW-0961">Cell wall biogenesis/degradation</keyword>
<reference evidence="7" key="1">
    <citation type="submission" date="2020-10" db="EMBL/GenBank/DDBJ databases">
        <authorList>
            <person name="Han B."/>
            <person name="Lu T."/>
            <person name="Zhao Q."/>
            <person name="Huang X."/>
            <person name="Zhao Y."/>
        </authorList>
    </citation>
    <scope>NUCLEOTIDE SEQUENCE</scope>
</reference>
<dbReference type="GO" id="GO:0042546">
    <property type="term" value="P:cell wall biogenesis"/>
    <property type="evidence" value="ECO:0007669"/>
    <property type="project" value="InterPro"/>
</dbReference>
<comment type="PTM">
    <text evidence="5">Contains at least one intrachain disulfide bond essential for its enzymatic activity.</text>
</comment>
<evidence type="ECO:0000259" key="6">
    <source>
        <dbReference type="PROSITE" id="PS51762"/>
    </source>
</evidence>
<evidence type="ECO:0000256" key="2">
    <source>
        <dbReference type="ARBA" id="ARBA00022801"/>
    </source>
</evidence>
<dbReference type="Pfam" id="PF06955">
    <property type="entry name" value="XET_C"/>
    <property type="match status" value="1"/>
</dbReference>
<keyword evidence="5" id="KW-0964">Secreted</keyword>